<dbReference type="CDD" id="cd02440">
    <property type="entry name" value="AdoMet_MTases"/>
    <property type="match status" value="1"/>
</dbReference>
<sequence>MVKSRQRFLNAGYYCVLADSIASMLLNNHSGSLQKILDIGCGEGYYLEKLSTIANQDKTPIELMGVDIAKNGVRQAAKRKFKAQLVVDSAYQLPLFSDSIDTALSVFSPLCPIETARVLRPGGTLLMVGPGEEHLTGLTQHVYQKHQPHEGNFRNINEHPTFELQEEVEIKANITVDGTHTLDLLTMTPYYWHTSPEQQKAISDLKQLETQIHFYIRVYQNNL</sequence>
<dbReference type="Proteomes" id="UP000315889">
    <property type="component" value="Unassembled WGS sequence"/>
</dbReference>
<dbReference type="EMBL" id="SHBP01000001">
    <property type="protein sequence ID" value="RZO22882.1"/>
    <property type="molecule type" value="Genomic_DNA"/>
</dbReference>
<keyword evidence="2" id="KW-0808">Transferase</keyword>
<dbReference type="InterPro" id="IPR029063">
    <property type="entry name" value="SAM-dependent_MTases_sf"/>
</dbReference>
<keyword evidence="2" id="KW-0489">Methyltransferase</keyword>
<dbReference type="PANTHER" id="PTHR43460">
    <property type="entry name" value="METHYLTRANSFERASE"/>
    <property type="match status" value="1"/>
</dbReference>
<gene>
    <name evidence="2" type="ORF">EVB03_00520</name>
</gene>
<organism evidence="2 3">
    <name type="scientific">SAR92 clade bacterium</name>
    <dbReference type="NCBI Taxonomy" id="2315479"/>
    <lineage>
        <taxon>Bacteria</taxon>
        <taxon>Pseudomonadati</taxon>
        <taxon>Pseudomonadota</taxon>
        <taxon>Gammaproteobacteria</taxon>
        <taxon>Cellvibrionales</taxon>
        <taxon>Porticoccaceae</taxon>
        <taxon>SAR92 clade</taxon>
    </lineage>
</organism>
<evidence type="ECO:0000313" key="3">
    <source>
        <dbReference type="Proteomes" id="UP000315889"/>
    </source>
</evidence>
<dbReference type="Gene3D" id="3.40.50.150">
    <property type="entry name" value="Vaccinia Virus protein VP39"/>
    <property type="match status" value="1"/>
</dbReference>
<reference evidence="2 3" key="1">
    <citation type="submission" date="2019-02" db="EMBL/GenBank/DDBJ databases">
        <title>Prokaryotic population dynamics and viral predation in marine succession experiment using metagenomics: the confinement effect.</title>
        <authorList>
            <person name="Haro-Moreno J.M."/>
            <person name="Rodriguez-Valera F."/>
            <person name="Lopez-Perez M."/>
        </authorList>
    </citation>
    <scope>NUCLEOTIDE SEQUENCE [LARGE SCALE GENOMIC DNA]</scope>
    <source>
        <strain evidence="2">MED-G170</strain>
    </source>
</reference>
<feature type="domain" description="Methyltransferase" evidence="1">
    <location>
        <begin position="36"/>
        <end position="123"/>
    </location>
</feature>
<proteinExistence type="predicted"/>
<dbReference type="PANTHER" id="PTHR43460:SF1">
    <property type="entry name" value="METHYLTRANSFERASE TYPE 11 DOMAIN-CONTAINING PROTEIN"/>
    <property type="match status" value="1"/>
</dbReference>
<dbReference type="GO" id="GO:0032259">
    <property type="term" value="P:methylation"/>
    <property type="evidence" value="ECO:0007669"/>
    <property type="project" value="UniProtKB-KW"/>
</dbReference>
<dbReference type="InterPro" id="IPR041698">
    <property type="entry name" value="Methyltransf_25"/>
</dbReference>
<dbReference type="AlphaFoldDB" id="A0A520MNT8"/>
<comment type="caution">
    <text evidence="2">The sequence shown here is derived from an EMBL/GenBank/DDBJ whole genome shotgun (WGS) entry which is preliminary data.</text>
</comment>
<dbReference type="GO" id="GO:0008168">
    <property type="term" value="F:methyltransferase activity"/>
    <property type="evidence" value="ECO:0007669"/>
    <property type="project" value="UniProtKB-KW"/>
</dbReference>
<dbReference type="SUPFAM" id="SSF53335">
    <property type="entry name" value="S-adenosyl-L-methionine-dependent methyltransferases"/>
    <property type="match status" value="1"/>
</dbReference>
<evidence type="ECO:0000259" key="1">
    <source>
        <dbReference type="Pfam" id="PF13649"/>
    </source>
</evidence>
<accession>A0A520MNT8</accession>
<protein>
    <submittedName>
        <fullName evidence="2">Methyltransferase domain-containing protein</fullName>
    </submittedName>
</protein>
<name>A0A520MNT8_9GAMM</name>
<dbReference type="Pfam" id="PF13649">
    <property type="entry name" value="Methyltransf_25"/>
    <property type="match status" value="1"/>
</dbReference>
<evidence type="ECO:0000313" key="2">
    <source>
        <dbReference type="EMBL" id="RZO22882.1"/>
    </source>
</evidence>
<dbReference type="InterPro" id="IPR052939">
    <property type="entry name" value="23S_rRNA_MeTrnsfrase_RlmA"/>
</dbReference>